<dbReference type="InterPro" id="IPR000182">
    <property type="entry name" value="GNAT_dom"/>
</dbReference>
<proteinExistence type="predicted"/>
<dbReference type="GO" id="GO:0016747">
    <property type="term" value="F:acyltransferase activity, transferring groups other than amino-acyl groups"/>
    <property type="evidence" value="ECO:0007669"/>
    <property type="project" value="InterPro"/>
</dbReference>
<evidence type="ECO:0000259" key="3">
    <source>
        <dbReference type="PROSITE" id="PS51186"/>
    </source>
</evidence>
<evidence type="ECO:0000256" key="1">
    <source>
        <dbReference type="ARBA" id="ARBA00022679"/>
    </source>
</evidence>
<dbReference type="InterPro" id="IPR050832">
    <property type="entry name" value="Bact_Acetyltransf"/>
</dbReference>
<dbReference type="SUPFAM" id="SSF55729">
    <property type="entry name" value="Acyl-CoA N-acyltransferases (Nat)"/>
    <property type="match status" value="1"/>
</dbReference>
<gene>
    <name evidence="4" type="ORF">EPA93_13500</name>
</gene>
<accession>A0A4P6JP49</accession>
<feature type="domain" description="N-acetyltransferase" evidence="3">
    <location>
        <begin position="6"/>
        <end position="177"/>
    </location>
</feature>
<dbReference type="PROSITE" id="PS51186">
    <property type="entry name" value="GNAT"/>
    <property type="match status" value="1"/>
</dbReference>
<dbReference type="RefSeq" id="WP_129888027.1">
    <property type="nucleotide sequence ID" value="NZ_CP035758.1"/>
</dbReference>
<name>A0A4P6JP49_KTERU</name>
<dbReference type="EMBL" id="CP035758">
    <property type="protein sequence ID" value="QBD76963.1"/>
    <property type="molecule type" value="Genomic_DNA"/>
</dbReference>
<sequence>MSQENLLVREARLDDSRAIAGIIQAVGWSEQISSESLVQMQAQVADRIEHCLREDNHTILVAERITVGEGVHSCSSEPPQGIVVGYVAVHWFFHLQRGSDGYVSELFLHPDETGHGIGSRLLDAVSAYAHRRGCTQLILVNRRIRESYRRHFYAKHGWEEQPESAFFALVLPEQNEKHQHACSPVS</sequence>
<dbReference type="Proteomes" id="UP000290365">
    <property type="component" value="Chromosome"/>
</dbReference>
<evidence type="ECO:0000313" key="4">
    <source>
        <dbReference type="EMBL" id="QBD76963.1"/>
    </source>
</evidence>
<keyword evidence="5" id="KW-1185">Reference proteome</keyword>
<dbReference type="CDD" id="cd04301">
    <property type="entry name" value="NAT_SF"/>
    <property type="match status" value="1"/>
</dbReference>
<evidence type="ECO:0000256" key="2">
    <source>
        <dbReference type="ARBA" id="ARBA00023315"/>
    </source>
</evidence>
<dbReference type="InterPro" id="IPR016181">
    <property type="entry name" value="Acyl_CoA_acyltransferase"/>
</dbReference>
<dbReference type="Pfam" id="PF00583">
    <property type="entry name" value="Acetyltransf_1"/>
    <property type="match status" value="1"/>
</dbReference>
<dbReference type="KEGG" id="kbs:EPA93_13500"/>
<evidence type="ECO:0000313" key="5">
    <source>
        <dbReference type="Proteomes" id="UP000290365"/>
    </source>
</evidence>
<organism evidence="4 5">
    <name type="scientific">Ktedonosporobacter rubrisoli</name>
    <dbReference type="NCBI Taxonomy" id="2509675"/>
    <lineage>
        <taxon>Bacteria</taxon>
        <taxon>Bacillati</taxon>
        <taxon>Chloroflexota</taxon>
        <taxon>Ktedonobacteria</taxon>
        <taxon>Ktedonobacterales</taxon>
        <taxon>Ktedonosporobacteraceae</taxon>
        <taxon>Ktedonosporobacter</taxon>
    </lineage>
</organism>
<dbReference type="Gene3D" id="3.40.630.30">
    <property type="match status" value="1"/>
</dbReference>
<dbReference type="OrthoDB" id="9789081at2"/>
<reference evidence="4 5" key="1">
    <citation type="submission" date="2019-01" db="EMBL/GenBank/DDBJ databases">
        <title>Ktedonosporobacter rubrisoli SCAWS-G2.</title>
        <authorList>
            <person name="Huang Y."/>
            <person name="Yan B."/>
        </authorList>
    </citation>
    <scope>NUCLEOTIDE SEQUENCE [LARGE SCALE GENOMIC DNA]</scope>
    <source>
        <strain evidence="4 5">SCAWS-G2</strain>
    </source>
</reference>
<keyword evidence="2" id="KW-0012">Acyltransferase</keyword>
<dbReference type="AlphaFoldDB" id="A0A4P6JP49"/>
<protein>
    <submittedName>
        <fullName evidence="4">N-acetyltransferase</fullName>
    </submittedName>
</protein>
<dbReference type="PANTHER" id="PTHR43877">
    <property type="entry name" value="AMINOALKYLPHOSPHONATE N-ACETYLTRANSFERASE-RELATED-RELATED"/>
    <property type="match status" value="1"/>
</dbReference>
<keyword evidence="1 4" id="KW-0808">Transferase</keyword>